<keyword evidence="2" id="KW-0732">Signal</keyword>
<evidence type="ECO:0000256" key="2">
    <source>
        <dbReference type="SAM" id="SignalP"/>
    </source>
</evidence>
<dbReference type="PROSITE" id="PS51257">
    <property type="entry name" value="PROKAR_LIPOPROTEIN"/>
    <property type="match status" value="1"/>
</dbReference>
<dbReference type="AlphaFoldDB" id="A0A336TQL5"/>
<feature type="signal peptide" evidence="2">
    <location>
        <begin position="1"/>
        <end position="21"/>
    </location>
</feature>
<dbReference type="RefSeq" id="WP_172688548.1">
    <property type="nucleotide sequence ID" value="NZ_CP138358.1"/>
</dbReference>
<reference evidence="3" key="1">
    <citation type="journal article" date="2015" name="J. Antimicrob. Chemother.">
        <title>Genetic characterization of a novel blaDIM-2-carrying megaplasmid p12969-DIM from clinical Pseudomonas putida.</title>
        <authorList>
            <person name="Sun F."/>
            <person name="Zhou D."/>
            <person name="Wang Q."/>
            <person name="Feng J."/>
            <person name="Feng W."/>
            <person name="Luo W."/>
            <person name="Liu Y."/>
            <person name="Qiu X."/>
            <person name="Yin Z."/>
            <person name="Xia P."/>
        </authorList>
    </citation>
    <scope>NUCLEOTIDE SEQUENCE</scope>
    <source>
        <strain evidence="3">12969</strain>
        <plasmid evidence="3">p12969-DIM</plasmid>
    </source>
</reference>
<geneLocation type="plasmid" evidence="3">
    <name>p12969-DIM</name>
</geneLocation>
<feature type="chain" id="PRO_5016400885" description="Lipoprotein" evidence="2">
    <location>
        <begin position="22"/>
        <end position="100"/>
    </location>
</feature>
<accession>A0A336TQL5</accession>
<feature type="region of interest" description="Disordered" evidence="1">
    <location>
        <begin position="26"/>
        <end position="50"/>
    </location>
</feature>
<evidence type="ECO:0000256" key="1">
    <source>
        <dbReference type="SAM" id="MobiDB-lite"/>
    </source>
</evidence>
<organism evidence="3">
    <name type="scientific">Pseudomonas putida</name>
    <name type="common">Arthrobacter siderocapsulatus</name>
    <dbReference type="NCBI Taxonomy" id="303"/>
    <lineage>
        <taxon>Bacteria</taxon>
        <taxon>Pseudomonadati</taxon>
        <taxon>Pseudomonadota</taxon>
        <taxon>Gammaproteobacteria</taxon>
        <taxon>Pseudomonadales</taxon>
        <taxon>Pseudomonadaceae</taxon>
        <taxon>Pseudomonas</taxon>
    </lineage>
</organism>
<dbReference type="EMBL" id="KU130294">
    <property type="protein sequence ID" value="ALZ46195.1"/>
    <property type="molecule type" value="Genomic_DNA"/>
</dbReference>
<name>A0A336TQL5_PSEPU</name>
<protein>
    <recommendedName>
        <fullName evidence="4">Lipoprotein</fullName>
    </recommendedName>
</protein>
<evidence type="ECO:0008006" key="4">
    <source>
        <dbReference type="Google" id="ProtNLM"/>
    </source>
</evidence>
<feature type="compositionally biased region" description="Polar residues" evidence="1">
    <location>
        <begin position="37"/>
        <end position="50"/>
    </location>
</feature>
<evidence type="ECO:0000313" key="3">
    <source>
        <dbReference type="EMBL" id="ALZ46195.1"/>
    </source>
</evidence>
<keyword evidence="3" id="KW-0614">Plasmid</keyword>
<proteinExistence type="predicted"/>
<sequence>MKNTITALLAVSILAGCDAVAEKAPTQQAAKSDEAHNCTTTGPNSPIVTGENSAVVINGKTYAPGQSTGCAPSSTNVSTHGVGSPIVTGAGAKVVIHTDR</sequence>